<feature type="transmembrane region" description="Helical" evidence="1">
    <location>
        <begin position="101"/>
        <end position="120"/>
    </location>
</feature>
<dbReference type="EMBL" id="JANJYI010000004">
    <property type="protein sequence ID" value="KAK2654051.1"/>
    <property type="molecule type" value="Genomic_DNA"/>
</dbReference>
<keyword evidence="4" id="KW-1185">Reference proteome</keyword>
<feature type="chain" id="PRO_5042264862" description="Secreted protein" evidence="2">
    <location>
        <begin position="18"/>
        <end position="121"/>
    </location>
</feature>
<keyword evidence="1" id="KW-1133">Transmembrane helix</keyword>
<keyword evidence="1" id="KW-0472">Membrane</keyword>
<evidence type="ECO:0000256" key="1">
    <source>
        <dbReference type="SAM" id="Phobius"/>
    </source>
</evidence>
<keyword evidence="2" id="KW-0732">Signal</keyword>
<protein>
    <recommendedName>
        <fullName evidence="5">Secreted protein</fullName>
    </recommendedName>
</protein>
<dbReference type="AlphaFoldDB" id="A0AAD9X7C9"/>
<feature type="signal peptide" evidence="2">
    <location>
        <begin position="1"/>
        <end position="17"/>
    </location>
</feature>
<keyword evidence="1" id="KW-0812">Transmembrane</keyword>
<gene>
    <name evidence="3" type="ORF">Ddye_013907</name>
</gene>
<dbReference type="Proteomes" id="UP001280121">
    <property type="component" value="Unassembled WGS sequence"/>
</dbReference>
<evidence type="ECO:0000313" key="3">
    <source>
        <dbReference type="EMBL" id="KAK2654051.1"/>
    </source>
</evidence>
<evidence type="ECO:0000256" key="2">
    <source>
        <dbReference type="SAM" id="SignalP"/>
    </source>
</evidence>
<organism evidence="3 4">
    <name type="scientific">Dipteronia dyeriana</name>
    <dbReference type="NCBI Taxonomy" id="168575"/>
    <lineage>
        <taxon>Eukaryota</taxon>
        <taxon>Viridiplantae</taxon>
        <taxon>Streptophyta</taxon>
        <taxon>Embryophyta</taxon>
        <taxon>Tracheophyta</taxon>
        <taxon>Spermatophyta</taxon>
        <taxon>Magnoliopsida</taxon>
        <taxon>eudicotyledons</taxon>
        <taxon>Gunneridae</taxon>
        <taxon>Pentapetalae</taxon>
        <taxon>rosids</taxon>
        <taxon>malvids</taxon>
        <taxon>Sapindales</taxon>
        <taxon>Sapindaceae</taxon>
        <taxon>Hippocastanoideae</taxon>
        <taxon>Acereae</taxon>
        <taxon>Dipteronia</taxon>
    </lineage>
</organism>
<sequence>MLIWLLVMMAALWWVLEQWSVTIMAWHSVCGFYLPRTGSFVVVGGELLTIREALYLVQQLGLSLDCMETDSTVAFKAINSNASFNVSVAHSCTCFTIQSCYGRCLLIIFLWFQIYIYIFVK</sequence>
<accession>A0AAD9X7C9</accession>
<evidence type="ECO:0000313" key="4">
    <source>
        <dbReference type="Proteomes" id="UP001280121"/>
    </source>
</evidence>
<evidence type="ECO:0008006" key="5">
    <source>
        <dbReference type="Google" id="ProtNLM"/>
    </source>
</evidence>
<reference evidence="3" key="1">
    <citation type="journal article" date="2023" name="Plant J.">
        <title>Genome sequences and population genomics provide insights into the demographic history, inbreeding, and mutation load of two 'living fossil' tree species of Dipteronia.</title>
        <authorList>
            <person name="Feng Y."/>
            <person name="Comes H.P."/>
            <person name="Chen J."/>
            <person name="Zhu S."/>
            <person name="Lu R."/>
            <person name="Zhang X."/>
            <person name="Li P."/>
            <person name="Qiu J."/>
            <person name="Olsen K.M."/>
            <person name="Qiu Y."/>
        </authorList>
    </citation>
    <scope>NUCLEOTIDE SEQUENCE</scope>
    <source>
        <strain evidence="3">KIB01</strain>
    </source>
</reference>
<name>A0AAD9X7C9_9ROSI</name>
<proteinExistence type="predicted"/>
<comment type="caution">
    <text evidence="3">The sequence shown here is derived from an EMBL/GenBank/DDBJ whole genome shotgun (WGS) entry which is preliminary data.</text>
</comment>